<evidence type="ECO:0000313" key="1">
    <source>
        <dbReference type="EMBL" id="RIA79582.1"/>
    </source>
</evidence>
<protein>
    <submittedName>
        <fullName evidence="1">Uncharacterized protein</fullName>
    </submittedName>
</protein>
<sequence>MDKGTISHMKSVVTYNAYLLRKKHIIHDHASYIINKVILPKLEYMINFTFLSDSNLNHIMKPLKQLFKQKLNLPKITNDNIIFTDLCPFIQNLNHIQILAHLPLYSYIFNSPNLNHITRQIMINTQLDFDSPFGLILKGYKRLTHPHTPS</sequence>
<comment type="caution">
    <text evidence="1">The sequence shown here is derived from an EMBL/GenBank/DDBJ whole genome shotgun (WGS) entry which is preliminary data.</text>
</comment>
<dbReference type="EMBL" id="QKYT01001229">
    <property type="protein sequence ID" value="RIA79582.1"/>
    <property type="molecule type" value="Genomic_DNA"/>
</dbReference>
<dbReference type="OrthoDB" id="2433830at2759"/>
<evidence type="ECO:0000313" key="2">
    <source>
        <dbReference type="Proteomes" id="UP000265703"/>
    </source>
</evidence>
<keyword evidence="2" id="KW-1185">Reference proteome</keyword>
<organism evidence="1 2">
    <name type="scientific">Glomus cerebriforme</name>
    <dbReference type="NCBI Taxonomy" id="658196"/>
    <lineage>
        <taxon>Eukaryota</taxon>
        <taxon>Fungi</taxon>
        <taxon>Fungi incertae sedis</taxon>
        <taxon>Mucoromycota</taxon>
        <taxon>Glomeromycotina</taxon>
        <taxon>Glomeromycetes</taxon>
        <taxon>Glomerales</taxon>
        <taxon>Glomeraceae</taxon>
        <taxon>Glomus</taxon>
    </lineage>
</organism>
<dbReference type="AlphaFoldDB" id="A0A397S270"/>
<accession>A0A397S270</accession>
<reference evidence="1 2" key="1">
    <citation type="submission" date="2018-06" db="EMBL/GenBank/DDBJ databases">
        <title>Comparative genomics reveals the genomic features of Rhizophagus irregularis, R. cerebriforme, R. diaphanum and Gigaspora rosea, and their symbiotic lifestyle signature.</title>
        <authorList>
            <person name="Morin E."/>
            <person name="San Clemente H."/>
            <person name="Chen E.C.H."/>
            <person name="De La Providencia I."/>
            <person name="Hainaut M."/>
            <person name="Kuo A."/>
            <person name="Kohler A."/>
            <person name="Murat C."/>
            <person name="Tang N."/>
            <person name="Roy S."/>
            <person name="Loubradou J."/>
            <person name="Henrissat B."/>
            <person name="Grigoriev I.V."/>
            <person name="Corradi N."/>
            <person name="Roux C."/>
            <person name="Martin F.M."/>
        </authorList>
    </citation>
    <scope>NUCLEOTIDE SEQUENCE [LARGE SCALE GENOMIC DNA]</scope>
    <source>
        <strain evidence="1 2">DAOM 227022</strain>
    </source>
</reference>
<dbReference type="Proteomes" id="UP000265703">
    <property type="component" value="Unassembled WGS sequence"/>
</dbReference>
<gene>
    <name evidence="1" type="ORF">C1645_794093</name>
</gene>
<proteinExistence type="predicted"/>
<name>A0A397S270_9GLOM</name>